<dbReference type="PROSITE" id="PS51186">
    <property type="entry name" value="GNAT"/>
    <property type="match status" value="1"/>
</dbReference>
<protein>
    <recommendedName>
        <fullName evidence="1">N-acetyltransferase domain-containing protein</fullName>
    </recommendedName>
</protein>
<dbReference type="PANTHER" id="PTHR43441">
    <property type="entry name" value="RIBOSOMAL-PROTEIN-SERINE ACETYLTRANSFERASE"/>
    <property type="match status" value="1"/>
</dbReference>
<comment type="caution">
    <text evidence="2">The sequence shown here is derived from an EMBL/GenBank/DDBJ whole genome shotgun (WGS) entry which is preliminary data.</text>
</comment>
<dbReference type="Pfam" id="PF13302">
    <property type="entry name" value="Acetyltransf_3"/>
    <property type="match status" value="1"/>
</dbReference>
<dbReference type="SUPFAM" id="SSF55729">
    <property type="entry name" value="Acyl-CoA N-acyltransferases (Nat)"/>
    <property type="match status" value="1"/>
</dbReference>
<dbReference type="AlphaFoldDB" id="A0A8H5LLC0"/>
<accession>A0A8H5LLC0</accession>
<dbReference type="InterPro" id="IPR000182">
    <property type="entry name" value="GNAT_dom"/>
</dbReference>
<dbReference type="EMBL" id="JAACJM010000040">
    <property type="protein sequence ID" value="KAF5361417.1"/>
    <property type="molecule type" value="Genomic_DNA"/>
</dbReference>
<proteinExistence type="predicted"/>
<dbReference type="Proteomes" id="UP000559256">
    <property type="component" value="Unassembled WGS sequence"/>
</dbReference>
<dbReference type="PANTHER" id="PTHR43441:SF5">
    <property type="entry name" value="FAMILY ACETYLTRANSFERASE, PUTATIVE-RELATED"/>
    <property type="match status" value="1"/>
</dbReference>
<feature type="domain" description="N-acetyltransferase" evidence="1">
    <location>
        <begin position="27"/>
        <end position="196"/>
    </location>
</feature>
<dbReference type="GO" id="GO:1990189">
    <property type="term" value="F:protein N-terminal-serine acetyltransferase activity"/>
    <property type="evidence" value="ECO:0007669"/>
    <property type="project" value="TreeGrafter"/>
</dbReference>
<dbReference type="InterPro" id="IPR016181">
    <property type="entry name" value="Acyl_CoA_acyltransferase"/>
</dbReference>
<evidence type="ECO:0000313" key="2">
    <source>
        <dbReference type="EMBL" id="KAF5361417.1"/>
    </source>
</evidence>
<keyword evidence="3" id="KW-1185">Reference proteome</keyword>
<reference evidence="2 3" key="1">
    <citation type="journal article" date="2020" name="ISME J.">
        <title>Uncovering the hidden diversity of litter-decomposition mechanisms in mushroom-forming fungi.</title>
        <authorList>
            <person name="Floudas D."/>
            <person name="Bentzer J."/>
            <person name="Ahren D."/>
            <person name="Johansson T."/>
            <person name="Persson P."/>
            <person name="Tunlid A."/>
        </authorList>
    </citation>
    <scope>NUCLEOTIDE SEQUENCE [LARGE SCALE GENOMIC DNA]</scope>
    <source>
        <strain evidence="2 3">CBS 291.85</strain>
    </source>
</reference>
<dbReference type="GO" id="GO:0008999">
    <property type="term" value="F:protein-N-terminal-alanine acetyltransferase activity"/>
    <property type="evidence" value="ECO:0007669"/>
    <property type="project" value="TreeGrafter"/>
</dbReference>
<dbReference type="InterPro" id="IPR051908">
    <property type="entry name" value="Ribosomal_N-acetyltransferase"/>
</dbReference>
<dbReference type="Gene3D" id="3.40.630.30">
    <property type="match status" value="1"/>
</dbReference>
<gene>
    <name evidence="2" type="ORF">D9758_006218</name>
</gene>
<dbReference type="OrthoDB" id="41238at2759"/>
<evidence type="ECO:0000313" key="3">
    <source>
        <dbReference type="Proteomes" id="UP000559256"/>
    </source>
</evidence>
<organism evidence="2 3">
    <name type="scientific">Tetrapyrgos nigripes</name>
    <dbReference type="NCBI Taxonomy" id="182062"/>
    <lineage>
        <taxon>Eukaryota</taxon>
        <taxon>Fungi</taxon>
        <taxon>Dikarya</taxon>
        <taxon>Basidiomycota</taxon>
        <taxon>Agaricomycotina</taxon>
        <taxon>Agaricomycetes</taxon>
        <taxon>Agaricomycetidae</taxon>
        <taxon>Agaricales</taxon>
        <taxon>Marasmiineae</taxon>
        <taxon>Marasmiaceae</taxon>
        <taxon>Tetrapyrgos</taxon>
    </lineage>
</organism>
<name>A0A8H5LLC0_9AGAR</name>
<sequence length="246" mass="27399">MPSSQYSSKRDANFCFPIPNALENDTIEIVPFIPSKHVEEFFSSSQDEKVWQYLPIGPFASPSEFASYWEKHIVSSDQHTLFVILDKTTLKEDGKSPYMAGMIGYMNSKAVDLVTEIAFVIVFPKFQQSHVASNAVGLLMHYALDLPENGGLGLRRVQWAAGTKNSASVRLAERMGFKIEGVLKWARILAPAKTIASNGGPERKGDPRAGCPSSDTALLAVYWDNWENGLREKVDQVMGRRIDSHM</sequence>
<evidence type="ECO:0000259" key="1">
    <source>
        <dbReference type="PROSITE" id="PS51186"/>
    </source>
</evidence>